<protein>
    <recommendedName>
        <fullName evidence="6">DUF3147 family protein</fullName>
    </recommendedName>
</protein>
<keyword evidence="1" id="KW-0812">Transmembrane</keyword>
<keyword evidence="1" id="KW-1133">Transmembrane helix</keyword>
<dbReference type="Proteomes" id="UP001321763">
    <property type="component" value="Chromosome"/>
</dbReference>
<dbReference type="Proteomes" id="UP000290921">
    <property type="component" value="Unassembled WGS sequence"/>
</dbReference>
<evidence type="ECO:0000256" key="1">
    <source>
        <dbReference type="SAM" id="Phobius"/>
    </source>
</evidence>
<reference evidence="3 4" key="1">
    <citation type="submission" date="2018-06" db="EMBL/GenBank/DDBJ databases">
        <title>Genome conservation of Clostridium tetani.</title>
        <authorList>
            <person name="Bruggemann H."/>
            <person name="Popoff M.R."/>
        </authorList>
    </citation>
    <scope>NUCLEOTIDE SEQUENCE [LARGE SCALE GENOMIC DNA]</scope>
    <source>
        <strain evidence="3 4">2017.061</strain>
    </source>
</reference>
<name>A0A4Q0VFI7_CLOTA</name>
<keyword evidence="1" id="KW-0472">Membrane</keyword>
<organism evidence="3 4">
    <name type="scientific">Clostridium tetani</name>
    <dbReference type="NCBI Taxonomy" id="1513"/>
    <lineage>
        <taxon>Bacteria</taxon>
        <taxon>Bacillati</taxon>
        <taxon>Bacillota</taxon>
        <taxon>Clostridia</taxon>
        <taxon>Eubacteriales</taxon>
        <taxon>Clostridiaceae</taxon>
        <taxon>Clostridium</taxon>
    </lineage>
</organism>
<evidence type="ECO:0000313" key="5">
    <source>
        <dbReference type="Proteomes" id="UP001321763"/>
    </source>
</evidence>
<dbReference type="EMBL" id="QMAP01000001">
    <property type="protein sequence ID" value="RXI50550.1"/>
    <property type="molecule type" value="Genomic_DNA"/>
</dbReference>
<dbReference type="EMBL" id="AP026818">
    <property type="protein sequence ID" value="BDR80544.1"/>
    <property type="molecule type" value="Genomic_DNA"/>
</dbReference>
<reference evidence="2 5" key="2">
    <citation type="submission" date="2022-09" db="EMBL/GenBank/DDBJ databases">
        <title>complete genome sequences of Clostridium tetani str. KHSU-234311-028 isolated from soil.</title>
        <authorList>
            <person name="Sekizuka T."/>
            <person name="Shitada C."/>
            <person name="Takahashi M."/>
            <person name="Kuroda M."/>
        </authorList>
    </citation>
    <scope>NUCLEOTIDE SEQUENCE [LARGE SCALE GENOMIC DNA]</scope>
    <source>
        <strain evidence="2 5">KHSU-234311-028</strain>
    </source>
</reference>
<gene>
    <name evidence="3" type="ORF">DP130_00835</name>
    <name evidence="2" type="ORF">K234311028_07900</name>
</gene>
<evidence type="ECO:0000313" key="2">
    <source>
        <dbReference type="EMBL" id="BDR80544.1"/>
    </source>
</evidence>
<evidence type="ECO:0008006" key="6">
    <source>
        <dbReference type="Google" id="ProtNLM"/>
    </source>
</evidence>
<proteinExistence type="predicted"/>
<feature type="transmembrane region" description="Helical" evidence="1">
    <location>
        <begin position="61"/>
        <end position="82"/>
    </location>
</feature>
<feature type="transmembrane region" description="Helical" evidence="1">
    <location>
        <begin position="28"/>
        <end position="49"/>
    </location>
</feature>
<accession>A0A4Q0VFI7</accession>
<evidence type="ECO:0000313" key="4">
    <source>
        <dbReference type="Proteomes" id="UP000290921"/>
    </source>
</evidence>
<dbReference type="AlphaFoldDB" id="A0A4Q0VFI7"/>
<dbReference type="RefSeq" id="WP_052040378.1">
    <property type="nucleotide sequence ID" value="NZ_AP026806.1"/>
</dbReference>
<evidence type="ECO:0000313" key="3">
    <source>
        <dbReference type="EMBL" id="RXI50550.1"/>
    </source>
</evidence>
<feature type="transmembrane region" description="Helical" evidence="1">
    <location>
        <begin position="5"/>
        <end position="22"/>
    </location>
</feature>
<sequence>MINQFVIKTLVSSIIIAIVSIMSKKSPLIGAITASLPITSMLALCWLYVDTKDANQIMHMSKSISLMIAPSFIFFIALILLIKNNVKMHYSMIFASIIMIISYSIYTFVLKSFGINI</sequence>
<feature type="transmembrane region" description="Helical" evidence="1">
    <location>
        <begin position="88"/>
        <end position="109"/>
    </location>
</feature>